<dbReference type="OrthoDB" id="2322499at2759"/>
<dbReference type="Proteomes" id="UP000237144">
    <property type="component" value="Unassembled WGS sequence"/>
</dbReference>
<feature type="compositionally biased region" description="Low complexity" evidence="1">
    <location>
        <begin position="69"/>
        <end position="79"/>
    </location>
</feature>
<comment type="caution">
    <text evidence="3">The sequence shown here is derived from an EMBL/GenBank/DDBJ whole genome shotgun (WGS) entry which is preliminary data.</text>
</comment>
<evidence type="ECO:0000313" key="4">
    <source>
        <dbReference type="Proteomes" id="UP000237144"/>
    </source>
</evidence>
<dbReference type="InterPro" id="IPR001810">
    <property type="entry name" value="F-box_dom"/>
</dbReference>
<gene>
    <name evidence="3" type="ORF">BMF94_4171</name>
</gene>
<protein>
    <recommendedName>
        <fullName evidence="2">F-box domain-containing protein</fullName>
    </recommendedName>
</protein>
<dbReference type="InterPro" id="IPR036047">
    <property type="entry name" value="F-box-like_dom_sf"/>
</dbReference>
<dbReference type="Gene3D" id="1.20.1280.50">
    <property type="match status" value="1"/>
</dbReference>
<dbReference type="SUPFAM" id="SSF81383">
    <property type="entry name" value="F-box domain"/>
    <property type="match status" value="1"/>
</dbReference>
<reference evidence="3 4" key="1">
    <citation type="journal article" date="2018" name="Front. Microbiol.">
        <title>Prospects for Fungal Bioremediation of Acidic Radioactive Waste Sites: Characterization and Genome Sequence of Rhodotorula taiwanensis MD1149.</title>
        <authorList>
            <person name="Tkavc R."/>
            <person name="Matrosova V.Y."/>
            <person name="Grichenko O.E."/>
            <person name="Gostincar C."/>
            <person name="Volpe R.P."/>
            <person name="Klimenkova P."/>
            <person name="Gaidamakova E.K."/>
            <person name="Zhou C.E."/>
            <person name="Stewart B.J."/>
            <person name="Lyman M.G."/>
            <person name="Malfatti S.A."/>
            <person name="Rubinfeld B."/>
            <person name="Courtot M."/>
            <person name="Singh J."/>
            <person name="Dalgard C.L."/>
            <person name="Hamilton T."/>
            <person name="Frey K.G."/>
            <person name="Gunde-Cimerman N."/>
            <person name="Dugan L."/>
            <person name="Daly M.J."/>
        </authorList>
    </citation>
    <scope>NUCLEOTIDE SEQUENCE [LARGE SCALE GENOMIC DNA]</scope>
    <source>
        <strain evidence="3 4">MD1149</strain>
    </source>
</reference>
<proteinExistence type="predicted"/>
<dbReference type="EMBL" id="PJQD01000047">
    <property type="protein sequence ID" value="POY72764.1"/>
    <property type="molecule type" value="Genomic_DNA"/>
</dbReference>
<feature type="compositionally biased region" description="Acidic residues" evidence="1">
    <location>
        <begin position="34"/>
        <end position="62"/>
    </location>
</feature>
<keyword evidence="4" id="KW-1185">Reference proteome</keyword>
<name>A0A2S5B7K9_9BASI</name>
<evidence type="ECO:0000313" key="3">
    <source>
        <dbReference type="EMBL" id="POY72764.1"/>
    </source>
</evidence>
<evidence type="ECO:0000259" key="2">
    <source>
        <dbReference type="PROSITE" id="PS50181"/>
    </source>
</evidence>
<feature type="compositionally biased region" description="Acidic residues" evidence="1">
    <location>
        <begin position="80"/>
        <end position="106"/>
    </location>
</feature>
<evidence type="ECO:0000256" key="1">
    <source>
        <dbReference type="SAM" id="MobiDB-lite"/>
    </source>
</evidence>
<dbReference type="PROSITE" id="PS50181">
    <property type="entry name" value="FBOX"/>
    <property type="match status" value="1"/>
</dbReference>
<organism evidence="3 4">
    <name type="scientific">Rhodotorula taiwanensis</name>
    <dbReference type="NCBI Taxonomy" id="741276"/>
    <lineage>
        <taxon>Eukaryota</taxon>
        <taxon>Fungi</taxon>
        <taxon>Dikarya</taxon>
        <taxon>Basidiomycota</taxon>
        <taxon>Pucciniomycotina</taxon>
        <taxon>Microbotryomycetes</taxon>
        <taxon>Sporidiobolales</taxon>
        <taxon>Sporidiobolaceae</taxon>
        <taxon>Rhodotorula</taxon>
    </lineage>
</organism>
<dbReference type="AlphaFoldDB" id="A0A2S5B7K9"/>
<accession>A0A2S5B7K9</accession>
<dbReference type="Pfam" id="PF00646">
    <property type="entry name" value="F-box"/>
    <property type="match status" value="1"/>
</dbReference>
<feature type="region of interest" description="Disordered" evidence="1">
    <location>
        <begin position="22"/>
        <end position="123"/>
    </location>
</feature>
<sequence>MGARAEPPLMLHDINLMRDIPLFQELQPAAEQPQDSDDEPDNSDEDSDDADEEMNDLDEESEMRDSPLSEDLQSSAEQSQDSDEELDDSGEELNDSDEEADSDAEQAGDTCRRAAPAGPQQKGLTDLPLELVAEICSYLPVAAIFRMARVSKPYRRLLMSRANQNIWRTARRNAGWQDLQSGEIGELEYALYIARVCTICGTSDVTENRVTRWADLLCALCEECEDEHRMSYVSSKPTRSSWAGVQLEPLENIHELDVALADCEYLESRSDEWDNDEFVDARAASLSHCRLELMKLGYQVEEVLTAQLTAALPASFPLERYQEWWCSCAGQFSSAAFLYEEEEDVALSREPWIDLNVPEDAALATRAFNAMHAGCHYLPKKLWNYWSHDFDMDEDDYHGPKDYYYRQTADDQGASTLVGLSARCTDHLCTLSLRFRLAEWLDLGKVYCAVAERFKERRVPESWHARLREVRARVVELVREDVKWSASGTPNALDRVWKRVADHPTLVYAPPDDLKNALSLIMSDRLLEFIGYKLHHAKLVVFMRIAVTLRADEPTALPTAINSLLDSFDTNDSTPRGSGSLETHFAGHEQEIDEIMDRATALLRCGFCSRKLSFEQIAEHVTDEHGAGPAAPFALVPEKGFRDAVRSLLYSLQMPITTALADIRTIEVDVDELMPSGLTLTSYGVPFEEALAGKSNCELPRARRLVDGSATDRQILALRPVAAA</sequence>
<feature type="domain" description="F-box" evidence="2">
    <location>
        <begin position="121"/>
        <end position="170"/>
    </location>
</feature>